<evidence type="ECO:0000256" key="4">
    <source>
        <dbReference type="ARBA" id="ARBA00023110"/>
    </source>
</evidence>
<dbReference type="Pfam" id="PF00254">
    <property type="entry name" value="FKBP_C"/>
    <property type="match status" value="1"/>
</dbReference>
<dbReference type="InterPro" id="IPR046357">
    <property type="entry name" value="PPIase_dom_sf"/>
</dbReference>
<dbReference type="Gene3D" id="2.40.10.330">
    <property type="match status" value="1"/>
</dbReference>
<keyword evidence="5 6" id="KW-0413">Isomerase</keyword>
<evidence type="ECO:0000256" key="7">
    <source>
        <dbReference type="SAM" id="MobiDB-lite"/>
    </source>
</evidence>
<reference evidence="9 10" key="1">
    <citation type="journal article" date="2012" name="J. Bacteriol.">
        <title>Draft Genome Sequence of the Extremely Halophilic Archaeon Halogranum salarium B-1T.</title>
        <authorList>
            <person name="Kim K.K."/>
            <person name="Lee K.C."/>
            <person name="Lee J.S."/>
        </authorList>
    </citation>
    <scope>NUCLEOTIDE SEQUENCE [LARGE SCALE GENOMIC DNA]</scope>
    <source>
        <strain evidence="9 10">B-1</strain>
    </source>
</reference>
<evidence type="ECO:0000313" key="9">
    <source>
        <dbReference type="EMBL" id="EJN61097.1"/>
    </source>
</evidence>
<feature type="region of interest" description="Disordered" evidence="7">
    <location>
        <begin position="1"/>
        <end position="62"/>
    </location>
</feature>
<organism evidence="9 10">
    <name type="scientific">Halogranum salarium B-1</name>
    <dbReference type="NCBI Taxonomy" id="1210908"/>
    <lineage>
        <taxon>Archaea</taxon>
        <taxon>Methanobacteriati</taxon>
        <taxon>Methanobacteriota</taxon>
        <taxon>Stenosarchaea group</taxon>
        <taxon>Halobacteria</taxon>
        <taxon>Halobacteriales</taxon>
        <taxon>Haloferacaceae</taxon>
    </lineage>
</organism>
<dbReference type="EC" id="5.2.1.8" evidence="3 6"/>
<dbReference type="PATRIC" id="fig|1210908.3.peg.132"/>
<keyword evidence="4 6" id="KW-0697">Rotamase</keyword>
<evidence type="ECO:0000259" key="8">
    <source>
        <dbReference type="PROSITE" id="PS50059"/>
    </source>
</evidence>
<dbReference type="InterPro" id="IPR054016">
    <property type="entry name" value="FKBP26_IF"/>
</dbReference>
<evidence type="ECO:0000256" key="6">
    <source>
        <dbReference type="PROSITE-ProRule" id="PRU00277"/>
    </source>
</evidence>
<dbReference type="GO" id="GO:0003755">
    <property type="term" value="F:peptidyl-prolyl cis-trans isomerase activity"/>
    <property type="evidence" value="ECO:0007669"/>
    <property type="project" value="UniProtKB-KW"/>
</dbReference>
<comment type="caution">
    <text evidence="9">The sequence shown here is derived from an EMBL/GenBank/DDBJ whole genome shotgun (WGS) entry which is preliminary data.</text>
</comment>
<feature type="domain" description="PPIase FKBP-type" evidence="8">
    <location>
        <begin position="62"/>
        <end position="158"/>
    </location>
</feature>
<dbReference type="PANTHER" id="PTHR47861:SF2">
    <property type="entry name" value="LONG-TYPE PEPTIDYL-PROLYL CIS-TRANS ISOMERASE"/>
    <property type="match status" value="1"/>
</dbReference>
<dbReference type="Gene3D" id="3.10.50.40">
    <property type="match status" value="1"/>
</dbReference>
<dbReference type="AlphaFoldDB" id="J3EZN0"/>
<evidence type="ECO:0000256" key="5">
    <source>
        <dbReference type="ARBA" id="ARBA00023235"/>
    </source>
</evidence>
<dbReference type="InterPro" id="IPR001179">
    <property type="entry name" value="PPIase_FKBP_dom"/>
</dbReference>
<dbReference type="SUPFAM" id="SSF54534">
    <property type="entry name" value="FKBP-like"/>
    <property type="match status" value="1"/>
</dbReference>
<protein>
    <recommendedName>
        <fullName evidence="3 6">peptidylprolyl isomerase</fullName>
        <ecNumber evidence="3 6">5.2.1.8</ecNumber>
    </recommendedName>
</protein>
<name>J3EZN0_9EURY</name>
<dbReference type="PANTHER" id="PTHR47861">
    <property type="entry name" value="FKBP-TYPE PEPTIDYL-PROLYL CIS-TRANS ISOMERASE SLYD"/>
    <property type="match status" value="1"/>
</dbReference>
<evidence type="ECO:0000256" key="1">
    <source>
        <dbReference type="ARBA" id="ARBA00000971"/>
    </source>
</evidence>
<comment type="catalytic activity">
    <reaction evidence="1 6">
        <text>[protein]-peptidylproline (omega=180) = [protein]-peptidylproline (omega=0)</text>
        <dbReference type="Rhea" id="RHEA:16237"/>
        <dbReference type="Rhea" id="RHEA-COMP:10747"/>
        <dbReference type="Rhea" id="RHEA-COMP:10748"/>
        <dbReference type="ChEBI" id="CHEBI:83833"/>
        <dbReference type="ChEBI" id="CHEBI:83834"/>
        <dbReference type="EC" id="5.2.1.8"/>
    </reaction>
</comment>
<accession>J3EZN0</accession>
<dbReference type="eggNOG" id="arCOG00980">
    <property type="taxonomic scope" value="Archaea"/>
</dbReference>
<dbReference type="EMBL" id="ALJD01000002">
    <property type="protein sequence ID" value="EJN61097.1"/>
    <property type="molecule type" value="Genomic_DNA"/>
</dbReference>
<dbReference type="Pfam" id="PF22199">
    <property type="entry name" value="FKBP26_IF"/>
    <property type="match status" value="1"/>
</dbReference>
<feature type="compositionally biased region" description="Acidic residues" evidence="7">
    <location>
        <begin position="44"/>
        <end position="56"/>
    </location>
</feature>
<comment type="similarity">
    <text evidence="2">Belongs to the FKBP-type PPIase family.</text>
</comment>
<dbReference type="InterPro" id="IPR048261">
    <property type="entry name" value="SlpA/SlyD-like_ins_sf"/>
</dbReference>
<evidence type="ECO:0000313" key="10">
    <source>
        <dbReference type="Proteomes" id="UP000007813"/>
    </source>
</evidence>
<evidence type="ECO:0000256" key="3">
    <source>
        <dbReference type="ARBA" id="ARBA00013194"/>
    </source>
</evidence>
<sequence>MRVATGESVSLSGRSRREARNVILKGSTGDIRTMSDEQQAETADAPDTEEEVEETESGIQDGDFVKLDYTVRTKEDETVVDTTKQDVAEEAGIDDDDYEFAPRVIVVGAGHVFQGVDDDLMGKDVGDEGSVDIPAEEAFGAFDPDDVKTVAADKVPEDNRYPGAQVQIDGEQGRLETIIGGRARVDFNHPLAGEDLEYEYEIVEIVDDREEQAQGLLGMYLQQSPEVWIETDEVEEEQVVESDDEDEDAEPETETVTVEKETLYIEATPQMTMNQQWMFSKQQIAQDMMQRLGIDRVIVQETIDGSGGMMGGMGGMMGGAGGAGGAADIEDALEDVDVDADEIVDELEASEAEETEE</sequence>
<gene>
    <name evidence="9" type="ORF">HSB1_01380</name>
</gene>
<dbReference type="Proteomes" id="UP000007813">
    <property type="component" value="Unassembled WGS sequence"/>
</dbReference>
<evidence type="ECO:0000256" key="2">
    <source>
        <dbReference type="ARBA" id="ARBA00006577"/>
    </source>
</evidence>
<dbReference type="PROSITE" id="PS50059">
    <property type="entry name" value="FKBP_PPIASE"/>
    <property type="match status" value="1"/>
</dbReference>
<proteinExistence type="inferred from homology"/>